<accession>A0A6B2NPU4</accession>
<dbReference type="GO" id="GO:0008684">
    <property type="term" value="F:2-oxopent-4-enoate hydratase activity"/>
    <property type="evidence" value="ECO:0007669"/>
    <property type="project" value="TreeGrafter"/>
</dbReference>
<comment type="caution">
    <text evidence="3">The sequence shown here is derived from an EMBL/GenBank/DDBJ whole genome shotgun (WGS) entry which is preliminary data.</text>
</comment>
<dbReference type="SUPFAM" id="SSF56529">
    <property type="entry name" value="FAH"/>
    <property type="match status" value="1"/>
</dbReference>
<dbReference type="RefSeq" id="WP_164127482.1">
    <property type="nucleotide sequence ID" value="NZ_JAAGOX010000003.1"/>
</dbReference>
<feature type="domain" description="Fumarylacetoacetase-like C-terminal" evidence="2">
    <location>
        <begin position="98"/>
        <end position="253"/>
    </location>
</feature>
<dbReference type="InterPro" id="IPR050772">
    <property type="entry name" value="Hydratase-Decarb/MhpD_sf"/>
</dbReference>
<dbReference type="InterPro" id="IPR036663">
    <property type="entry name" value="Fumarylacetoacetase_C_sf"/>
</dbReference>
<evidence type="ECO:0000313" key="3">
    <source>
        <dbReference type="EMBL" id="NDW43885.1"/>
    </source>
</evidence>
<evidence type="ECO:0000259" key="2">
    <source>
        <dbReference type="Pfam" id="PF01557"/>
    </source>
</evidence>
<keyword evidence="1" id="KW-0456">Lyase</keyword>
<reference evidence="3" key="1">
    <citation type="submission" date="2020-02" db="EMBL/GenBank/DDBJ databases">
        <title>Delineation of the pyrene-degrading pathway in Roseobacter clade bacteria by genomic analysis.</title>
        <authorList>
            <person name="Zhou H."/>
            <person name="Wang H."/>
        </authorList>
    </citation>
    <scope>NUCLEOTIDE SEQUENCE</scope>
    <source>
        <strain evidence="3">PrR005</strain>
    </source>
</reference>
<gene>
    <name evidence="3" type="ORF">G0P99_02815</name>
</gene>
<sequence>MTDLVKLAEIADTAALTAKAMPQFSDTQALSVAEGYAVQALSMQRRYARGDRRIGIKMGFTSRAKQLQMGLSDMIWGRLTESMREEEGGTIDFGRYVHPRVEPEIAYLIRDRLAGNVTPLEAMNAVAGVAPAMEIIDSRYDNFKFDLGDVVADNSSSSGFVIGDWFAPDTDVRNLGLVMSINGRAVAVGSTAAILGNPARALAAAARMAASAGEVLHPGDIVLAGGATAAAALAPGDHVETQFQTLGTVTFNVGG</sequence>
<protein>
    <submittedName>
        <fullName evidence="3">4-oxalocrotonate decarboxylase</fullName>
    </submittedName>
</protein>
<dbReference type="PANTHER" id="PTHR30143">
    <property type="entry name" value="ACID HYDRATASE"/>
    <property type="match status" value="1"/>
</dbReference>
<dbReference type="AlphaFoldDB" id="A0A6B2NPU4"/>
<dbReference type="EMBL" id="JAAGOX010000003">
    <property type="protein sequence ID" value="NDW43885.1"/>
    <property type="molecule type" value="Genomic_DNA"/>
</dbReference>
<dbReference type="PANTHER" id="PTHR30143:SF0">
    <property type="entry name" value="2-KETO-4-PENTENOATE HYDRATASE"/>
    <property type="match status" value="1"/>
</dbReference>
<name>A0A6B2NPU4_9RHOB</name>
<dbReference type="Pfam" id="PF01557">
    <property type="entry name" value="FAA_hydrolase"/>
    <property type="match status" value="1"/>
</dbReference>
<dbReference type="Gene3D" id="3.90.850.10">
    <property type="entry name" value="Fumarylacetoacetase-like, C-terminal domain"/>
    <property type="match status" value="1"/>
</dbReference>
<dbReference type="InterPro" id="IPR011234">
    <property type="entry name" value="Fumarylacetoacetase-like_C"/>
</dbReference>
<dbReference type="GO" id="GO:0005737">
    <property type="term" value="C:cytoplasm"/>
    <property type="evidence" value="ECO:0007669"/>
    <property type="project" value="TreeGrafter"/>
</dbReference>
<organism evidence="3">
    <name type="scientific">Ruegeria sp. PrR005</name>
    <dbReference type="NCBI Taxonomy" id="2706882"/>
    <lineage>
        <taxon>Bacteria</taxon>
        <taxon>Pseudomonadati</taxon>
        <taxon>Pseudomonadota</taxon>
        <taxon>Alphaproteobacteria</taxon>
        <taxon>Rhodobacterales</taxon>
        <taxon>Roseobacteraceae</taxon>
        <taxon>Ruegeria</taxon>
    </lineage>
</organism>
<proteinExistence type="predicted"/>
<evidence type="ECO:0000256" key="1">
    <source>
        <dbReference type="ARBA" id="ARBA00023239"/>
    </source>
</evidence>